<comment type="caution">
    <text evidence="1">The sequence shown here is derived from an EMBL/GenBank/DDBJ whole genome shotgun (WGS) entry which is preliminary data.</text>
</comment>
<organism evidence="1 2">
    <name type="scientific">Natronomicrosphaera hydrolytica</name>
    <dbReference type="NCBI Taxonomy" id="3242702"/>
    <lineage>
        <taxon>Bacteria</taxon>
        <taxon>Pseudomonadati</taxon>
        <taxon>Planctomycetota</taxon>
        <taxon>Phycisphaerae</taxon>
        <taxon>Phycisphaerales</taxon>
        <taxon>Phycisphaeraceae</taxon>
        <taxon>Natronomicrosphaera</taxon>
    </lineage>
</organism>
<dbReference type="EMBL" id="JBGUBD010000001">
    <property type="protein sequence ID" value="MFA9477105.1"/>
    <property type="molecule type" value="Genomic_DNA"/>
</dbReference>
<evidence type="ECO:0000313" key="2">
    <source>
        <dbReference type="Proteomes" id="UP001575105"/>
    </source>
</evidence>
<evidence type="ECO:0008006" key="3">
    <source>
        <dbReference type="Google" id="ProtNLM"/>
    </source>
</evidence>
<dbReference type="Proteomes" id="UP001575105">
    <property type="component" value="Unassembled WGS sequence"/>
</dbReference>
<protein>
    <recommendedName>
        <fullName evidence="3">Transposase</fullName>
    </recommendedName>
</protein>
<name>A0ABV4U0H8_9BACT</name>
<sequence length="100" mass="11219">MIEHATAKRAIVSTSYLRGRRMVLGKARAGQRSLLADLLDAEARAARGYPSTRAGRNQQVEDRKLLDRAQTIRNSVATLEAARKRHNQECEGGRARHLRI</sequence>
<accession>A0ABV4U0H8</accession>
<dbReference type="RefSeq" id="WP_425344027.1">
    <property type="nucleotide sequence ID" value="NZ_JBGUBD010000001.1"/>
</dbReference>
<evidence type="ECO:0000313" key="1">
    <source>
        <dbReference type="EMBL" id="MFA9477105.1"/>
    </source>
</evidence>
<gene>
    <name evidence="1" type="ORF">ACERK3_02240</name>
</gene>
<proteinExistence type="predicted"/>
<keyword evidence="2" id="KW-1185">Reference proteome</keyword>
<reference evidence="1 2" key="1">
    <citation type="submission" date="2024-08" db="EMBL/GenBank/DDBJ databases">
        <title>Whole-genome sequencing of halo(alkali)philic microorganisms from hypersaline lakes.</title>
        <authorList>
            <person name="Sorokin D.Y."/>
            <person name="Merkel A.Y."/>
            <person name="Messina E."/>
            <person name="Yakimov M."/>
        </authorList>
    </citation>
    <scope>NUCLEOTIDE SEQUENCE [LARGE SCALE GENOMIC DNA]</scope>
    <source>
        <strain evidence="1 2">AB-hyl4</strain>
    </source>
</reference>